<dbReference type="EMBL" id="CYZT01000110">
    <property type="protein sequence ID" value="CUO53748.1"/>
    <property type="molecule type" value="Genomic_DNA"/>
</dbReference>
<gene>
    <name evidence="1" type="ORF">ERS852411_01711</name>
</gene>
<evidence type="ECO:0000313" key="1">
    <source>
        <dbReference type="EMBL" id="CUO53748.1"/>
    </source>
</evidence>
<organism evidence="1 2">
    <name type="scientific">Flavonifractor plautii</name>
    <name type="common">Fusobacterium plautii</name>
    <dbReference type="NCBI Taxonomy" id="292800"/>
    <lineage>
        <taxon>Bacteria</taxon>
        <taxon>Bacillati</taxon>
        <taxon>Bacillota</taxon>
        <taxon>Clostridia</taxon>
        <taxon>Eubacteriales</taxon>
        <taxon>Oscillospiraceae</taxon>
        <taxon>Flavonifractor</taxon>
    </lineage>
</organism>
<reference evidence="1 2" key="1">
    <citation type="submission" date="2015-09" db="EMBL/GenBank/DDBJ databases">
        <authorList>
            <consortium name="Pathogen Informatics"/>
        </authorList>
    </citation>
    <scope>NUCLEOTIDE SEQUENCE [LARGE SCALE GENOMIC DNA]</scope>
    <source>
        <strain evidence="1 2">2789STDY5608854</strain>
    </source>
</reference>
<dbReference type="AlphaFoldDB" id="A0A174FXV0"/>
<name>A0A174FXV0_FLAPL</name>
<evidence type="ECO:0000313" key="2">
    <source>
        <dbReference type="Proteomes" id="UP000095746"/>
    </source>
</evidence>
<sequence length="128" mass="14514">MTYGYSVYHSNFRDSIGQCTGIHRRLTGSSPGRTAARASQGIGFASLCVLDRLVRLCKPVIKATMSPFANENRLHFKAFLISWPNYNKNKRSSQCDYERKSKHSKCSYTCEKRRGLTGISLQSSKQIR</sequence>
<protein>
    <submittedName>
        <fullName evidence="1">Uncharacterized protein</fullName>
    </submittedName>
</protein>
<accession>A0A174FXV0</accession>
<proteinExistence type="predicted"/>
<dbReference type="Proteomes" id="UP000095746">
    <property type="component" value="Unassembled WGS sequence"/>
</dbReference>